<dbReference type="eggNOG" id="COG1734">
    <property type="taxonomic scope" value="Bacteria"/>
</dbReference>
<organism evidence="7 8">
    <name type="scientific">Methyloversatilis universalis (strain ATCC BAA-1314 / DSM 25237 / JCM 13912 / CCUG 52030 / FAM5)</name>
    <dbReference type="NCBI Taxonomy" id="1000565"/>
    <lineage>
        <taxon>Bacteria</taxon>
        <taxon>Pseudomonadati</taxon>
        <taxon>Pseudomonadota</taxon>
        <taxon>Betaproteobacteria</taxon>
        <taxon>Nitrosomonadales</taxon>
        <taxon>Sterolibacteriaceae</taxon>
        <taxon>Methyloversatilis</taxon>
    </lineage>
</organism>
<evidence type="ECO:0000313" key="8">
    <source>
        <dbReference type="Proteomes" id="UP000005019"/>
    </source>
</evidence>
<dbReference type="Proteomes" id="UP000005019">
    <property type="component" value="Unassembled WGS sequence"/>
</dbReference>
<dbReference type="GO" id="GO:0008270">
    <property type="term" value="F:zinc ion binding"/>
    <property type="evidence" value="ECO:0007669"/>
    <property type="project" value="UniProtKB-KW"/>
</dbReference>
<dbReference type="InterPro" id="IPR037187">
    <property type="entry name" value="DnaK_N"/>
</dbReference>
<dbReference type="Gene3D" id="1.20.120.910">
    <property type="entry name" value="DksA, coiled-coil domain"/>
    <property type="match status" value="1"/>
</dbReference>
<name>F5RD41_METUF</name>
<evidence type="ECO:0000259" key="6">
    <source>
        <dbReference type="Pfam" id="PF01258"/>
    </source>
</evidence>
<proteinExistence type="predicted"/>
<comment type="caution">
    <text evidence="7">The sequence shown here is derived from an EMBL/GenBank/DDBJ whole genome shotgun (WGS) entry which is preliminary data.</text>
</comment>
<evidence type="ECO:0000256" key="2">
    <source>
        <dbReference type="ARBA" id="ARBA00022771"/>
    </source>
</evidence>
<feature type="domain" description="Zinc finger DksA/TraR C4-type" evidence="6">
    <location>
        <begin position="87"/>
        <end position="122"/>
    </location>
</feature>
<dbReference type="PANTHER" id="PTHR33823">
    <property type="entry name" value="RNA POLYMERASE-BINDING TRANSCRIPTION FACTOR DKSA-RELATED"/>
    <property type="match status" value="1"/>
</dbReference>
<evidence type="ECO:0000313" key="7">
    <source>
        <dbReference type="EMBL" id="EGK71512.1"/>
    </source>
</evidence>
<dbReference type="SUPFAM" id="SSF57716">
    <property type="entry name" value="Glucocorticoid receptor-like (DNA-binding domain)"/>
    <property type="match status" value="1"/>
</dbReference>
<keyword evidence="8" id="KW-1185">Reference proteome</keyword>
<protein>
    <submittedName>
        <fullName evidence="7">Transcriptional regulator, TraR/DksA family</fullName>
    </submittedName>
</protein>
<dbReference type="Pfam" id="PF01258">
    <property type="entry name" value="zf-dskA_traR"/>
    <property type="match status" value="1"/>
</dbReference>
<dbReference type="SUPFAM" id="SSF109635">
    <property type="entry name" value="DnaK suppressor protein DksA, alpha-hairpin domain"/>
    <property type="match status" value="1"/>
</dbReference>
<dbReference type="PROSITE" id="PS01102">
    <property type="entry name" value="ZF_DKSA_1"/>
    <property type="match status" value="1"/>
</dbReference>
<dbReference type="RefSeq" id="WP_008061612.1">
    <property type="nucleotide sequence ID" value="NZ_AFHG01000050.1"/>
</dbReference>
<sequence length="130" mass="14479">MARHTLNPADLDRLATRLTERRRALVAQRHQHLGGQSRAEHAHEVLQQDGDDAPQRAADREVDLMLTDQEEVELGAIDAALERLADGRYGLCEDCGEGIPLQRLELAPQVQHCVGCQSVRERGRLRSASL</sequence>
<evidence type="ECO:0000256" key="3">
    <source>
        <dbReference type="ARBA" id="ARBA00022833"/>
    </source>
</evidence>
<feature type="region of interest" description="Disordered" evidence="5">
    <location>
        <begin position="27"/>
        <end position="56"/>
    </location>
</feature>
<evidence type="ECO:0000256" key="4">
    <source>
        <dbReference type="PROSITE-ProRule" id="PRU00510"/>
    </source>
</evidence>
<dbReference type="PROSITE" id="PS51128">
    <property type="entry name" value="ZF_DKSA_2"/>
    <property type="match status" value="1"/>
</dbReference>
<keyword evidence="3" id="KW-0862">Zinc</keyword>
<dbReference type="EMBL" id="AFHG01000050">
    <property type="protein sequence ID" value="EGK71512.1"/>
    <property type="molecule type" value="Genomic_DNA"/>
</dbReference>
<dbReference type="InterPro" id="IPR000962">
    <property type="entry name" value="Znf_DskA_TraR"/>
</dbReference>
<dbReference type="AlphaFoldDB" id="F5RD41"/>
<reference evidence="7 8" key="1">
    <citation type="journal article" date="2011" name="J. Bacteriol.">
        <title>Genome sequence of Methyloversatilis universalis FAM5T, a methylotrophic representative of the order Rhodocyclales.</title>
        <authorList>
            <person name="Kittichotirat W."/>
            <person name="Good N.M."/>
            <person name="Hall R."/>
            <person name="Bringel F."/>
            <person name="Lajus A."/>
            <person name="Medigue C."/>
            <person name="Smalley N.E."/>
            <person name="Beck D."/>
            <person name="Bumgarner R."/>
            <person name="Vuilleumier S."/>
            <person name="Kalyuzhnaya M.G."/>
        </authorList>
    </citation>
    <scope>NUCLEOTIDE SEQUENCE [LARGE SCALE GENOMIC DNA]</scope>
    <source>
        <strain evidence="8">ATCC BAA-1314 / JCM 13912 / FAM5</strain>
    </source>
</reference>
<dbReference type="PANTHER" id="PTHR33823:SF4">
    <property type="entry name" value="GENERAL STRESS PROTEIN 16O"/>
    <property type="match status" value="1"/>
</dbReference>
<gene>
    <name evidence="7" type="ORF">METUNv1_02200</name>
</gene>
<evidence type="ECO:0000256" key="5">
    <source>
        <dbReference type="SAM" id="MobiDB-lite"/>
    </source>
</evidence>
<evidence type="ECO:0000256" key="1">
    <source>
        <dbReference type="ARBA" id="ARBA00022723"/>
    </source>
</evidence>
<accession>F5RD41</accession>
<keyword evidence="1" id="KW-0479">Metal-binding</keyword>
<keyword evidence="2" id="KW-0863">Zinc-finger</keyword>
<feature type="zinc finger region" description="dksA C4-type" evidence="4">
    <location>
        <begin position="92"/>
        <end position="116"/>
    </location>
</feature>
<dbReference type="InterPro" id="IPR020458">
    <property type="entry name" value="Znf_DskA_TraR_CS"/>
</dbReference>
<dbReference type="STRING" id="1000565.METUNv1_02200"/>